<name>A0ABW4I0D9_9SPHN</name>
<dbReference type="PANTHER" id="PTHR37946:SF1">
    <property type="entry name" value="SLL1969 PROTEIN"/>
    <property type="match status" value="1"/>
</dbReference>
<evidence type="ECO:0000313" key="3">
    <source>
        <dbReference type="Proteomes" id="UP001597115"/>
    </source>
</evidence>
<protein>
    <submittedName>
        <fullName evidence="2">Esterase/lipase family protein</fullName>
    </submittedName>
</protein>
<reference evidence="3" key="1">
    <citation type="journal article" date="2019" name="Int. J. Syst. Evol. Microbiol.">
        <title>The Global Catalogue of Microorganisms (GCM) 10K type strain sequencing project: providing services to taxonomists for standard genome sequencing and annotation.</title>
        <authorList>
            <consortium name="The Broad Institute Genomics Platform"/>
            <consortium name="The Broad Institute Genome Sequencing Center for Infectious Disease"/>
            <person name="Wu L."/>
            <person name="Ma J."/>
        </authorList>
    </citation>
    <scope>NUCLEOTIDE SEQUENCE [LARGE SCALE GENOMIC DNA]</scope>
    <source>
        <strain evidence="3">CGMCC 1.16275</strain>
    </source>
</reference>
<dbReference type="InterPro" id="IPR029058">
    <property type="entry name" value="AB_hydrolase_fold"/>
</dbReference>
<dbReference type="PANTHER" id="PTHR37946">
    <property type="entry name" value="SLL1969 PROTEIN"/>
    <property type="match status" value="1"/>
</dbReference>
<proteinExistence type="predicted"/>
<dbReference type="Pfam" id="PF00561">
    <property type="entry name" value="Abhydrolase_1"/>
    <property type="match status" value="1"/>
</dbReference>
<evidence type="ECO:0000313" key="2">
    <source>
        <dbReference type="EMBL" id="MFD1610992.1"/>
    </source>
</evidence>
<organism evidence="2 3">
    <name type="scientific">Sphingomonas tabacisoli</name>
    <dbReference type="NCBI Taxonomy" id="2249466"/>
    <lineage>
        <taxon>Bacteria</taxon>
        <taxon>Pseudomonadati</taxon>
        <taxon>Pseudomonadota</taxon>
        <taxon>Alphaproteobacteria</taxon>
        <taxon>Sphingomonadales</taxon>
        <taxon>Sphingomonadaceae</taxon>
        <taxon>Sphingomonas</taxon>
    </lineage>
</organism>
<gene>
    <name evidence="2" type="ORF">ACFSCW_04165</name>
</gene>
<feature type="domain" description="AB hydrolase-1" evidence="1">
    <location>
        <begin position="83"/>
        <end position="125"/>
    </location>
</feature>
<evidence type="ECO:0000259" key="1">
    <source>
        <dbReference type="Pfam" id="PF00561"/>
    </source>
</evidence>
<dbReference type="EMBL" id="JBHUDY010000001">
    <property type="protein sequence ID" value="MFD1610992.1"/>
    <property type="molecule type" value="Genomic_DNA"/>
</dbReference>
<dbReference type="RefSeq" id="WP_380887196.1">
    <property type="nucleotide sequence ID" value="NZ_JBHUDY010000001.1"/>
</dbReference>
<keyword evidence="3" id="KW-1185">Reference proteome</keyword>
<comment type="caution">
    <text evidence="2">The sequence shown here is derived from an EMBL/GenBank/DDBJ whole genome shotgun (WGS) entry which is preliminary data.</text>
</comment>
<dbReference type="SUPFAM" id="SSF53474">
    <property type="entry name" value="alpha/beta-Hydrolases"/>
    <property type="match status" value="1"/>
</dbReference>
<dbReference type="InterPro" id="IPR000073">
    <property type="entry name" value="AB_hydrolase_1"/>
</dbReference>
<accession>A0ABW4I0D9</accession>
<dbReference type="Gene3D" id="3.40.50.1820">
    <property type="entry name" value="alpha/beta hydrolase"/>
    <property type="match status" value="1"/>
</dbReference>
<sequence length="213" mass="23069">MLARELRSAVDPRRLFVPREAVTPGIGCNRPVLVIPGFLASDGSTRPLRLALKEAGFRAHGWKRGRNFGLDRSVFDVIDARVRHIARGAPVSIVGWSLGGLIAREYAKLHPERIDKVVTLGSPISGDPRQNNNVWRLYELVAGHAVDAPPVACTLDEKPAVETIAIWSARDGIVAPHGACAADCCDRSIEITCGHIEMVYAPEAIRAVIDALS</sequence>
<dbReference type="Proteomes" id="UP001597115">
    <property type="component" value="Unassembled WGS sequence"/>
</dbReference>